<keyword evidence="4 7" id="KW-0812">Transmembrane</keyword>
<feature type="domain" description="ABC transmembrane type-1" evidence="8">
    <location>
        <begin position="70"/>
        <end position="284"/>
    </location>
</feature>
<feature type="transmembrane region" description="Helical" evidence="7">
    <location>
        <begin position="12"/>
        <end position="38"/>
    </location>
</feature>
<proteinExistence type="inferred from homology"/>
<comment type="similarity">
    <text evidence="7">Belongs to the binding-protein-dependent transport system permease family.</text>
</comment>
<dbReference type="PROSITE" id="PS50928">
    <property type="entry name" value="ABC_TM1"/>
    <property type="match status" value="1"/>
</dbReference>
<evidence type="ECO:0000256" key="2">
    <source>
        <dbReference type="ARBA" id="ARBA00022448"/>
    </source>
</evidence>
<keyword evidence="6 7" id="KW-0472">Membrane</keyword>
<evidence type="ECO:0000256" key="5">
    <source>
        <dbReference type="ARBA" id="ARBA00022989"/>
    </source>
</evidence>
<feature type="transmembrane region" description="Helical" evidence="7">
    <location>
        <begin position="201"/>
        <end position="226"/>
    </location>
</feature>
<evidence type="ECO:0000256" key="6">
    <source>
        <dbReference type="ARBA" id="ARBA00023136"/>
    </source>
</evidence>
<feature type="transmembrane region" description="Helical" evidence="7">
    <location>
        <begin position="107"/>
        <end position="128"/>
    </location>
</feature>
<dbReference type="InterPro" id="IPR000515">
    <property type="entry name" value="MetI-like"/>
</dbReference>
<dbReference type="AlphaFoldDB" id="A0A1W6YFT2"/>
<dbReference type="STRING" id="1416806.CAL12_03255"/>
<dbReference type="CDD" id="cd06261">
    <property type="entry name" value="TM_PBP2"/>
    <property type="match status" value="1"/>
</dbReference>
<organism evidence="9 10">
    <name type="scientific">Bordetella genomosp. 8</name>
    <dbReference type="NCBI Taxonomy" id="1416806"/>
    <lineage>
        <taxon>Bacteria</taxon>
        <taxon>Pseudomonadati</taxon>
        <taxon>Pseudomonadota</taxon>
        <taxon>Betaproteobacteria</taxon>
        <taxon>Burkholderiales</taxon>
        <taxon>Alcaligenaceae</taxon>
        <taxon>Bordetella</taxon>
    </lineage>
</organism>
<dbReference type="SUPFAM" id="SSF161098">
    <property type="entry name" value="MetI-like"/>
    <property type="match status" value="1"/>
</dbReference>
<dbReference type="EMBL" id="CP021108">
    <property type="protein sequence ID" value="ARP79937.1"/>
    <property type="molecule type" value="Genomic_DNA"/>
</dbReference>
<evidence type="ECO:0000256" key="4">
    <source>
        <dbReference type="ARBA" id="ARBA00022692"/>
    </source>
</evidence>
<feature type="transmembrane region" description="Helical" evidence="7">
    <location>
        <begin position="155"/>
        <end position="180"/>
    </location>
</feature>
<dbReference type="Proteomes" id="UP000194151">
    <property type="component" value="Chromosome"/>
</dbReference>
<evidence type="ECO:0000313" key="10">
    <source>
        <dbReference type="Proteomes" id="UP000194151"/>
    </source>
</evidence>
<keyword evidence="10" id="KW-1185">Reference proteome</keyword>
<keyword evidence="2 7" id="KW-0813">Transport</keyword>
<dbReference type="Pfam" id="PF00528">
    <property type="entry name" value="BPD_transp_1"/>
    <property type="match status" value="1"/>
</dbReference>
<name>A0A1W6YFT2_9BORD</name>
<evidence type="ECO:0000313" key="9">
    <source>
        <dbReference type="EMBL" id="ARP79937.1"/>
    </source>
</evidence>
<comment type="subcellular location">
    <subcellularLocation>
        <location evidence="1 7">Cell membrane</location>
        <topology evidence="1 7">Multi-pass membrane protein</topology>
    </subcellularLocation>
</comment>
<feature type="transmembrane region" description="Helical" evidence="7">
    <location>
        <begin position="75"/>
        <end position="95"/>
    </location>
</feature>
<evidence type="ECO:0000256" key="7">
    <source>
        <dbReference type="RuleBase" id="RU363032"/>
    </source>
</evidence>
<dbReference type="RefSeq" id="WP_086063170.1">
    <property type="nucleotide sequence ID" value="NZ_CP021108.1"/>
</dbReference>
<feature type="transmembrane region" description="Helical" evidence="7">
    <location>
        <begin position="261"/>
        <end position="283"/>
    </location>
</feature>
<reference evidence="9 10" key="1">
    <citation type="submission" date="2017-05" db="EMBL/GenBank/DDBJ databases">
        <title>Complete and WGS of Bordetella genogroups.</title>
        <authorList>
            <person name="Spilker T."/>
            <person name="LiPuma J."/>
        </authorList>
    </citation>
    <scope>NUCLEOTIDE SEQUENCE [LARGE SCALE GENOMIC DNA]</scope>
    <source>
        <strain evidence="9 10">AU19157</strain>
    </source>
</reference>
<sequence length="295" mass="33026">MKEFWGRNQAWITPLLLLVLPAGLFLLVIVSSIVQSIWLSLFDWDGTGPKTWVGLGNYVELFGDPQFWVSLKNNVIWLVLFLLAPVIGLALALFLNQKLPEMRFVKSMFFIPLVLAHVIIGVVFTWFYDPTFGLLALAFKALGLQPLAVLSDEHFVTLGIIIAALWSQIAFCLVLFLAGLSQIDHELIAAAKMDGASGWRLFRHIVLPQLHSVTFVAVIITVIMSLRNFDMIAVMTQGGPYGSSTVLAYQMYDTTIFSFRAGYGAAIATVLFLIMSIYIALFLRYTLRNEAREQL</sequence>
<accession>A0A1W6YFT2</accession>
<dbReference type="InterPro" id="IPR051393">
    <property type="entry name" value="ABC_transporter_permease"/>
</dbReference>
<evidence type="ECO:0000256" key="1">
    <source>
        <dbReference type="ARBA" id="ARBA00004651"/>
    </source>
</evidence>
<evidence type="ECO:0000259" key="8">
    <source>
        <dbReference type="PROSITE" id="PS50928"/>
    </source>
</evidence>
<gene>
    <name evidence="9" type="ORF">CAL12_03255</name>
</gene>
<keyword evidence="3" id="KW-1003">Cell membrane</keyword>
<dbReference type="GO" id="GO:0005886">
    <property type="term" value="C:plasma membrane"/>
    <property type="evidence" value="ECO:0007669"/>
    <property type="project" value="UniProtKB-SubCell"/>
</dbReference>
<keyword evidence="5 7" id="KW-1133">Transmembrane helix</keyword>
<dbReference type="Gene3D" id="1.10.3720.10">
    <property type="entry name" value="MetI-like"/>
    <property type="match status" value="1"/>
</dbReference>
<dbReference type="GO" id="GO:0055085">
    <property type="term" value="P:transmembrane transport"/>
    <property type="evidence" value="ECO:0007669"/>
    <property type="project" value="InterPro"/>
</dbReference>
<evidence type="ECO:0000256" key="3">
    <source>
        <dbReference type="ARBA" id="ARBA00022475"/>
    </source>
</evidence>
<dbReference type="PANTHER" id="PTHR30193">
    <property type="entry name" value="ABC TRANSPORTER PERMEASE PROTEIN"/>
    <property type="match status" value="1"/>
</dbReference>
<dbReference type="InterPro" id="IPR035906">
    <property type="entry name" value="MetI-like_sf"/>
</dbReference>
<dbReference type="KEGG" id="bgv:CAL12_03255"/>
<dbReference type="PANTHER" id="PTHR30193:SF42">
    <property type="entry name" value="ABC TRANSPORTER PERMEASE PROTEIN"/>
    <property type="match status" value="1"/>
</dbReference>
<dbReference type="OrthoDB" id="8585214at2"/>
<protein>
    <submittedName>
        <fullName evidence="9">Sugar ABC transporter permease</fullName>
    </submittedName>
</protein>